<accession>A0A7W0CBU4</accession>
<keyword evidence="2" id="KW-1185">Reference proteome</keyword>
<dbReference type="Proteomes" id="UP000525298">
    <property type="component" value="Unassembled WGS sequence"/>
</dbReference>
<evidence type="ECO:0000313" key="1">
    <source>
        <dbReference type="EMBL" id="MBA2882777.1"/>
    </source>
</evidence>
<dbReference type="AlphaFoldDB" id="A0A7W0CBU4"/>
<organism evidence="1 2">
    <name type="scientific">Desulfosalsimonas propionicica</name>
    <dbReference type="NCBI Taxonomy" id="332175"/>
    <lineage>
        <taxon>Bacteria</taxon>
        <taxon>Pseudomonadati</taxon>
        <taxon>Thermodesulfobacteriota</taxon>
        <taxon>Desulfobacteria</taxon>
        <taxon>Desulfobacterales</taxon>
        <taxon>Desulfosalsimonadaceae</taxon>
        <taxon>Desulfosalsimonas</taxon>
    </lineage>
</organism>
<comment type="caution">
    <text evidence="1">The sequence shown here is derived from an EMBL/GenBank/DDBJ whole genome shotgun (WGS) entry which is preliminary data.</text>
</comment>
<dbReference type="Pfam" id="PF10082">
    <property type="entry name" value="BBP2_2"/>
    <property type="match status" value="1"/>
</dbReference>
<dbReference type="InterPro" id="IPR018759">
    <property type="entry name" value="BBP2_2"/>
</dbReference>
<name>A0A7W0CBU4_9BACT</name>
<reference evidence="1 2" key="1">
    <citation type="submission" date="2020-07" db="EMBL/GenBank/DDBJ databases">
        <title>Genomic Encyclopedia of Type Strains, Phase IV (KMG-IV): sequencing the most valuable type-strain genomes for metagenomic binning, comparative biology and taxonomic classification.</title>
        <authorList>
            <person name="Goeker M."/>
        </authorList>
    </citation>
    <scope>NUCLEOTIDE SEQUENCE [LARGE SCALE GENOMIC DNA]</scope>
    <source>
        <strain evidence="1 2">DSM 17721</strain>
    </source>
</reference>
<gene>
    <name evidence="1" type="ORF">HNR65_003132</name>
</gene>
<protein>
    <submittedName>
        <fullName evidence="1">Uncharacterized protein</fullName>
    </submittedName>
</protein>
<dbReference type="EMBL" id="JACDUS010000012">
    <property type="protein sequence ID" value="MBA2882777.1"/>
    <property type="molecule type" value="Genomic_DNA"/>
</dbReference>
<evidence type="ECO:0000313" key="2">
    <source>
        <dbReference type="Proteomes" id="UP000525298"/>
    </source>
</evidence>
<sequence length="313" mass="34583">MKENSGVHRFLLTFLLFLVLPCIAAAQSDKSLSYWLGSGYEVPEVRTGALTIVPEIKLGMDCSNNCSIDALSGKNASDLTIVMTPEMTIRSRGPAHFLGVDIGFKSDILTTRSAEPNINSHISINGRMALPGQSFLTGRINVRRMHEENGGAESLRVGIGTVLPLNLDGAIELWGGHMDRERKDLNDISGLCCGMSIDWKATPLTCFEARAETSVEETAMAGSPGKGVFDARARVDHKVLENLLAGVNVQYKNNDYKGIDITDQYLDFGPRLTYFWDRKISVEASHTYRQKDSNVAKRRYTENKFDLAINGKF</sequence>
<proteinExistence type="predicted"/>
<dbReference type="RefSeq" id="WP_181552400.1">
    <property type="nucleotide sequence ID" value="NZ_JACDUS010000012.1"/>
</dbReference>